<keyword evidence="2" id="KW-1185">Reference proteome</keyword>
<organism evidence="1 2">
    <name type="scientific">Amycolatopsis halotolerans</name>
    <dbReference type="NCBI Taxonomy" id="330083"/>
    <lineage>
        <taxon>Bacteria</taxon>
        <taxon>Bacillati</taxon>
        <taxon>Actinomycetota</taxon>
        <taxon>Actinomycetes</taxon>
        <taxon>Pseudonocardiales</taxon>
        <taxon>Pseudonocardiaceae</taxon>
        <taxon>Amycolatopsis</taxon>
    </lineage>
</organism>
<proteinExistence type="predicted"/>
<accession>A0ABV7QR66</accession>
<evidence type="ECO:0000313" key="2">
    <source>
        <dbReference type="Proteomes" id="UP001595764"/>
    </source>
</evidence>
<evidence type="ECO:0000313" key="1">
    <source>
        <dbReference type="EMBL" id="MFC3514103.1"/>
    </source>
</evidence>
<dbReference type="EMBL" id="JBHRWI010000035">
    <property type="protein sequence ID" value="MFC3514103.1"/>
    <property type="molecule type" value="Genomic_DNA"/>
</dbReference>
<comment type="caution">
    <text evidence="1">The sequence shown here is derived from an EMBL/GenBank/DDBJ whole genome shotgun (WGS) entry which is preliminary data.</text>
</comment>
<protein>
    <submittedName>
        <fullName evidence="1">Uncharacterized protein</fullName>
    </submittedName>
</protein>
<dbReference type="Proteomes" id="UP001595764">
    <property type="component" value="Unassembled WGS sequence"/>
</dbReference>
<gene>
    <name evidence="1" type="ORF">ACFORO_28320</name>
</gene>
<reference evidence="2" key="1">
    <citation type="journal article" date="2019" name="Int. J. Syst. Evol. Microbiol.">
        <title>The Global Catalogue of Microorganisms (GCM) 10K type strain sequencing project: providing services to taxonomists for standard genome sequencing and annotation.</title>
        <authorList>
            <consortium name="The Broad Institute Genomics Platform"/>
            <consortium name="The Broad Institute Genome Sequencing Center for Infectious Disease"/>
            <person name="Wu L."/>
            <person name="Ma J."/>
        </authorList>
    </citation>
    <scope>NUCLEOTIDE SEQUENCE [LARGE SCALE GENOMIC DNA]</scope>
    <source>
        <strain evidence="2">CGMCC 4.7682</strain>
    </source>
</reference>
<sequence>MTGSKEQAMTFVAQHPVPNDLLDSVENLNDVRAAELIPPDDPRATGR</sequence>
<dbReference type="RefSeq" id="WP_377872098.1">
    <property type="nucleotide sequence ID" value="NZ_JBHMAY010000036.1"/>
</dbReference>
<name>A0ABV7QR66_9PSEU</name>